<accession>A0ABR4DWY7</accession>
<dbReference type="InterPro" id="IPR013096">
    <property type="entry name" value="Cupin_2"/>
</dbReference>
<dbReference type="Gene3D" id="2.60.120.10">
    <property type="entry name" value="Jelly Rolls"/>
    <property type="match status" value="1"/>
</dbReference>
<evidence type="ECO:0000313" key="3">
    <source>
        <dbReference type="Proteomes" id="UP001600888"/>
    </source>
</evidence>
<dbReference type="SUPFAM" id="SSF51182">
    <property type="entry name" value="RmlC-like cupins"/>
    <property type="match status" value="1"/>
</dbReference>
<gene>
    <name evidence="2" type="ORF">FJTKL_03125</name>
</gene>
<reference evidence="2 3" key="1">
    <citation type="submission" date="2024-03" db="EMBL/GenBank/DDBJ databases">
        <title>A high-quality draft genome sequence of Diaporthe vaccinii, a causative agent of upright dieback and viscid rot disease in cranberry plants.</title>
        <authorList>
            <person name="Sarrasin M."/>
            <person name="Lang B.F."/>
            <person name="Burger G."/>
        </authorList>
    </citation>
    <scope>NUCLEOTIDE SEQUENCE [LARGE SCALE GENOMIC DNA]</scope>
    <source>
        <strain evidence="2 3">IS7</strain>
    </source>
</reference>
<evidence type="ECO:0000313" key="2">
    <source>
        <dbReference type="EMBL" id="KAL2274551.1"/>
    </source>
</evidence>
<sequence>MSGSKEIKRLPIGPGIHQYILLDESLPEAGPLSQWSSRVVCDGGSSDPLNVPSHWHKYHDEYMRVIEGRLEVTLEGKTFVVTPSDGQVKIPKGQAHSLKSFKGERMVFEERTAPPGDYKAKFFNDLLSQPLDENFNGSFWHTMRAFYDGDAYPDLGLHFRFFDVAFITLVGGIAKLVLPENKLKLQ</sequence>
<comment type="caution">
    <text evidence="2">The sequence shown here is derived from an EMBL/GenBank/DDBJ whole genome shotgun (WGS) entry which is preliminary data.</text>
</comment>
<feature type="domain" description="Cupin type-2" evidence="1">
    <location>
        <begin position="51"/>
        <end position="99"/>
    </location>
</feature>
<dbReference type="Pfam" id="PF07883">
    <property type="entry name" value="Cupin_2"/>
    <property type="match status" value="1"/>
</dbReference>
<name>A0ABR4DWY7_9PEZI</name>
<keyword evidence="3" id="KW-1185">Reference proteome</keyword>
<dbReference type="Proteomes" id="UP001600888">
    <property type="component" value="Unassembled WGS sequence"/>
</dbReference>
<dbReference type="InterPro" id="IPR014710">
    <property type="entry name" value="RmlC-like_jellyroll"/>
</dbReference>
<evidence type="ECO:0000259" key="1">
    <source>
        <dbReference type="Pfam" id="PF07883"/>
    </source>
</evidence>
<dbReference type="EMBL" id="JBAWTH010000154">
    <property type="protein sequence ID" value="KAL2274551.1"/>
    <property type="molecule type" value="Genomic_DNA"/>
</dbReference>
<dbReference type="InterPro" id="IPR011051">
    <property type="entry name" value="RmlC_Cupin_sf"/>
</dbReference>
<protein>
    <recommendedName>
        <fullName evidence="1">Cupin type-2 domain-containing protein</fullName>
    </recommendedName>
</protein>
<proteinExistence type="predicted"/>
<organism evidence="2 3">
    <name type="scientific">Diaporthe vaccinii</name>
    <dbReference type="NCBI Taxonomy" id="105482"/>
    <lineage>
        <taxon>Eukaryota</taxon>
        <taxon>Fungi</taxon>
        <taxon>Dikarya</taxon>
        <taxon>Ascomycota</taxon>
        <taxon>Pezizomycotina</taxon>
        <taxon>Sordariomycetes</taxon>
        <taxon>Sordariomycetidae</taxon>
        <taxon>Diaporthales</taxon>
        <taxon>Diaporthaceae</taxon>
        <taxon>Diaporthe</taxon>
        <taxon>Diaporthe eres species complex</taxon>
    </lineage>
</organism>